<dbReference type="CDD" id="cd06170">
    <property type="entry name" value="LuxR_C_like"/>
    <property type="match status" value="1"/>
</dbReference>
<proteinExistence type="predicted"/>
<protein>
    <recommendedName>
        <fullName evidence="1">HTH luxR-type domain-containing protein</fullName>
    </recommendedName>
</protein>
<evidence type="ECO:0000313" key="2">
    <source>
        <dbReference type="EMBL" id="GIH76624.1"/>
    </source>
</evidence>
<dbReference type="InterPro" id="IPR036388">
    <property type="entry name" value="WH-like_DNA-bd_sf"/>
</dbReference>
<dbReference type="GO" id="GO:0003677">
    <property type="term" value="F:DNA binding"/>
    <property type="evidence" value="ECO:0007669"/>
    <property type="project" value="InterPro"/>
</dbReference>
<dbReference type="PRINTS" id="PR00038">
    <property type="entry name" value="HTHLUXR"/>
</dbReference>
<reference evidence="2 3" key="1">
    <citation type="submission" date="2021-01" db="EMBL/GenBank/DDBJ databases">
        <title>Whole genome shotgun sequence of Planobispora longispora NBRC 13918.</title>
        <authorList>
            <person name="Komaki H."/>
            <person name="Tamura T."/>
        </authorList>
    </citation>
    <scope>NUCLEOTIDE SEQUENCE [LARGE SCALE GENOMIC DNA]</scope>
    <source>
        <strain evidence="2 3">NBRC 13918</strain>
    </source>
</reference>
<organism evidence="2 3">
    <name type="scientific">Planobispora longispora</name>
    <dbReference type="NCBI Taxonomy" id="28887"/>
    <lineage>
        <taxon>Bacteria</taxon>
        <taxon>Bacillati</taxon>
        <taxon>Actinomycetota</taxon>
        <taxon>Actinomycetes</taxon>
        <taxon>Streptosporangiales</taxon>
        <taxon>Streptosporangiaceae</taxon>
        <taxon>Planobispora</taxon>
    </lineage>
</organism>
<dbReference type="PROSITE" id="PS00622">
    <property type="entry name" value="HTH_LUXR_1"/>
    <property type="match status" value="1"/>
</dbReference>
<dbReference type="Pfam" id="PF13191">
    <property type="entry name" value="AAA_16"/>
    <property type="match status" value="1"/>
</dbReference>
<dbReference type="PROSITE" id="PS50043">
    <property type="entry name" value="HTH_LUXR_2"/>
    <property type="match status" value="1"/>
</dbReference>
<dbReference type="SMART" id="SM00421">
    <property type="entry name" value="HTH_LUXR"/>
    <property type="match status" value="1"/>
</dbReference>
<dbReference type="SUPFAM" id="SSF46894">
    <property type="entry name" value="C-terminal effector domain of the bipartite response regulators"/>
    <property type="match status" value="1"/>
</dbReference>
<dbReference type="GO" id="GO:0006355">
    <property type="term" value="P:regulation of DNA-templated transcription"/>
    <property type="evidence" value="ECO:0007669"/>
    <property type="project" value="InterPro"/>
</dbReference>
<evidence type="ECO:0000259" key="1">
    <source>
        <dbReference type="PROSITE" id="PS50043"/>
    </source>
</evidence>
<name>A0A8J3W4P3_9ACTN</name>
<dbReference type="EMBL" id="BOOH01000021">
    <property type="protein sequence ID" value="GIH76624.1"/>
    <property type="molecule type" value="Genomic_DNA"/>
</dbReference>
<accession>A0A8J3W4P3</accession>
<dbReference type="AlphaFoldDB" id="A0A8J3W4P3"/>
<dbReference type="PANTHER" id="PTHR47691">
    <property type="entry name" value="REGULATOR-RELATED"/>
    <property type="match status" value="1"/>
</dbReference>
<comment type="caution">
    <text evidence="2">The sequence shown here is derived from an EMBL/GenBank/DDBJ whole genome shotgun (WGS) entry which is preliminary data.</text>
</comment>
<dbReference type="Proteomes" id="UP000616724">
    <property type="component" value="Unassembled WGS sequence"/>
</dbReference>
<dbReference type="InterPro" id="IPR027417">
    <property type="entry name" value="P-loop_NTPase"/>
</dbReference>
<gene>
    <name evidence="2" type="ORF">Plo01_30530</name>
</gene>
<dbReference type="Pfam" id="PF00196">
    <property type="entry name" value="GerE"/>
    <property type="match status" value="1"/>
</dbReference>
<dbReference type="Gene3D" id="1.10.10.10">
    <property type="entry name" value="Winged helix-like DNA-binding domain superfamily/Winged helix DNA-binding domain"/>
    <property type="match status" value="1"/>
</dbReference>
<keyword evidence="3" id="KW-1185">Reference proteome</keyword>
<dbReference type="Gene3D" id="1.25.40.10">
    <property type="entry name" value="Tetratricopeptide repeat domain"/>
    <property type="match status" value="1"/>
</dbReference>
<dbReference type="PANTHER" id="PTHR47691:SF3">
    <property type="entry name" value="HTH-TYPE TRANSCRIPTIONAL REGULATOR RV0890C-RELATED"/>
    <property type="match status" value="1"/>
</dbReference>
<dbReference type="InterPro" id="IPR041664">
    <property type="entry name" value="AAA_16"/>
</dbReference>
<dbReference type="SUPFAM" id="SSF48452">
    <property type="entry name" value="TPR-like"/>
    <property type="match status" value="1"/>
</dbReference>
<dbReference type="Gene3D" id="3.40.50.300">
    <property type="entry name" value="P-loop containing nucleotide triphosphate hydrolases"/>
    <property type="match status" value="1"/>
</dbReference>
<dbReference type="InterPro" id="IPR000792">
    <property type="entry name" value="Tscrpt_reg_LuxR_C"/>
</dbReference>
<feature type="domain" description="HTH luxR-type" evidence="1">
    <location>
        <begin position="836"/>
        <end position="901"/>
    </location>
</feature>
<sequence length="906" mass="95992">MVSARRGSGAADTGRCEHCGAELRERTGAGGAGRPARFCSGACRQRARRLRAAAEKGKETGKPAELAELAEIEERAVGKSAELAELAEEATGEATGKAGKAGNEAAAVPPSYPAPYPVSSTGPVPLPVAGLPAPLDKFVGREDELTELKALLGRARLLTLVGPGGAGKSRLALELAERVRGAYPGGTRLVELAELAELADGSPPVRRAAADPGVTRFPADRAEAAAQAVADSLGAGKVLLILDNCEHLIDASARFAVTLLRCRPGLAVLATSRQALEAPGEHLFPVPRLSLPAPGGTRTRGELLRSDAVRLFAERARAVFPSFELTAGNGDEIAEICARLDGNALAIELAASRVRLWSVGEILSRLDDRFRLLSGGARTVAPRHRDMRAAIGWSYELLTPREREVFRRLSVLTGGFTADGAVAVCAGTDLTREEVLDLLGGLETKSLIVPEQDRSRFGMAESIRLYGYERLVEAGEADRVYERFVRWLLGLAAPAVAETRLLWSAHELDPLDGELDALRHAVDWAERRGDDRGVLLAVALSHCLWRRGRIVEGRRLLGRTLAGTDPAFPGRGVALAQAGNLALLQGEADRALSLAREAVALGEAGGRPMTLARALATLQAVQQARGDLGAADDASRRCLELLRSSAGLLDIAVCLRDRARLAVLTGDLDDADALLQECLTAHLSHGNGPVPVEWLDLTAMLALARGDTETADRRLRDGLARYRTAPGETAPEGSARGLPSPLVLELVRGLAVVAAGREEAARALRLAAAAEAFGREQRLHAGVCLGDLLDAAVTSARSALSAPAAAAAEGEGRRFGAAQLIAYALDEGVRPRPRGAGTGETVLTGREREVAKLVAEGLANRQIARRLHVSERTVHTHLERIRAKLDLPSRAHIVRWWVGEKARGDG</sequence>
<evidence type="ECO:0000313" key="3">
    <source>
        <dbReference type="Proteomes" id="UP000616724"/>
    </source>
</evidence>
<dbReference type="SUPFAM" id="SSF52540">
    <property type="entry name" value="P-loop containing nucleoside triphosphate hydrolases"/>
    <property type="match status" value="1"/>
</dbReference>
<dbReference type="InterPro" id="IPR011990">
    <property type="entry name" value="TPR-like_helical_dom_sf"/>
</dbReference>
<dbReference type="InterPro" id="IPR016032">
    <property type="entry name" value="Sig_transdc_resp-reg_C-effctor"/>
</dbReference>